<keyword evidence="8 13" id="KW-1133">Transmembrane helix</keyword>
<dbReference type="Pfam" id="PF08022">
    <property type="entry name" value="FAD_binding_8"/>
    <property type="match status" value="1"/>
</dbReference>
<dbReference type="InterPro" id="IPR013130">
    <property type="entry name" value="Fe3_Rdtase_TM_dom"/>
</dbReference>
<dbReference type="SUPFAM" id="SSF63380">
    <property type="entry name" value="Riboflavin synthase domain-like"/>
    <property type="match status" value="1"/>
</dbReference>
<dbReference type="EMBL" id="BOOY01000034">
    <property type="protein sequence ID" value="GIJ05557.1"/>
    <property type="molecule type" value="Genomic_DNA"/>
</dbReference>
<dbReference type="GO" id="GO:0016491">
    <property type="term" value="F:oxidoreductase activity"/>
    <property type="evidence" value="ECO:0007669"/>
    <property type="project" value="UniProtKB-KW"/>
</dbReference>
<dbReference type="InterPro" id="IPR017938">
    <property type="entry name" value="Riboflavin_synthase-like_b-brl"/>
</dbReference>
<proteinExistence type="predicted"/>
<dbReference type="PANTHER" id="PTHR47354:SF8">
    <property type="entry name" value="1,2-PHENYLACETYL-COA EPOXIDASE, SUBUNIT E"/>
    <property type="match status" value="1"/>
</dbReference>
<evidence type="ECO:0000256" key="10">
    <source>
        <dbReference type="ARBA" id="ARBA00023004"/>
    </source>
</evidence>
<sequence>MAAVGASAARAALWAVVLVNVVVVEILFVAGGAGKNDVLTVGKFLGVHAALLMMVQLLLVARVPWLDRRLGMDRLTAWHRWVGFSLLWAVVLHATVVVLGYATLDGAPVLRTFFALAGVVASLLGMAAAAVVVTVAVLSTRWARRRLSYETWHALHTLLYLALALALAHQFLETTTFTANAWAAAYWWGLWILTVGAFVGGRFVLPLWRNAYHRFRVSAVVPESDTVVSVHVTGRHLDRLPARAGQFFIWRFPGHNRWWQANPFSLSAAPDGRSLRLTAKAAGTTSAGLRAMPVGTRVFAEGPYGAFTALQRTRDAALLVAGGVGVTPIRALLEEAAGDVVVLYRVQTEADAVLLAELRDLAAGRGAQLHLLTGRTSEGARPFDPANLARLVPDLTGRDVFVCGPPAMTAAVLRSLRALRVPARQVHAERFSLA</sequence>
<keyword evidence="11" id="KW-0411">Iron-sulfur</keyword>
<dbReference type="GO" id="GO:0046872">
    <property type="term" value="F:metal ion binding"/>
    <property type="evidence" value="ECO:0007669"/>
    <property type="project" value="UniProtKB-KW"/>
</dbReference>
<comment type="subcellular location">
    <subcellularLocation>
        <location evidence="2">Membrane</location>
        <topology evidence="2">Multi-pass membrane protein</topology>
    </subcellularLocation>
</comment>
<dbReference type="CDD" id="cd06198">
    <property type="entry name" value="FNR_like_3"/>
    <property type="match status" value="1"/>
</dbReference>
<evidence type="ECO:0000256" key="1">
    <source>
        <dbReference type="ARBA" id="ARBA00001974"/>
    </source>
</evidence>
<keyword evidence="16" id="KW-1185">Reference proteome</keyword>
<evidence type="ECO:0000256" key="4">
    <source>
        <dbReference type="ARBA" id="ARBA00022692"/>
    </source>
</evidence>
<keyword evidence="5" id="KW-0001">2Fe-2S</keyword>
<dbReference type="InterPro" id="IPR013112">
    <property type="entry name" value="FAD-bd_8"/>
</dbReference>
<dbReference type="AlphaFoldDB" id="A0A8J3YCW8"/>
<evidence type="ECO:0000256" key="13">
    <source>
        <dbReference type="SAM" id="Phobius"/>
    </source>
</evidence>
<feature type="transmembrane region" description="Helical" evidence="13">
    <location>
        <begin position="184"/>
        <end position="205"/>
    </location>
</feature>
<feature type="transmembrane region" description="Helical" evidence="13">
    <location>
        <begin position="113"/>
        <end position="139"/>
    </location>
</feature>
<evidence type="ECO:0000313" key="15">
    <source>
        <dbReference type="EMBL" id="GIJ05557.1"/>
    </source>
</evidence>
<keyword evidence="12 13" id="KW-0472">Membrane</keyword>
<reference evidence="15" key="1">
    <citation type="submission" date="2021-01" db="EMBL/GenBank/DDBJ databases">
        <title>Whole genome shotgun sequence of Spirilliplanes yamanashiensis NBRC 15828.</title>
        <authorList>
            <person name="Komaki H."/>
            <person name="Tamura T."/>
        </authorList>
    </citation>
    <scope>NUCLEOTIDE SEQUENCE</scope>
    <source>
        <strain evidence="15">NBRC 15828</strain>
    </source>
</reference>
<dbReference type="Pfam" id="PF01794">
    <property type="entry name" value="Ferric_reduct"/>
    <property type="match status" value="1"/>
</dbReference>
<evidence type="ECO:0000256" key="5">
    <source>
        <dbReference type="ARBA" id="ARBA00022714"/>
    </source>
</evidence>
<dbReference type="GO" id="GO:0050660">
    <property type="term" value="F:flavin adenine dinucleotide binding"/>
    <property type="evidence" value="ECO:0007669"/>
    <property type="project" value="TreeGrafter"/>
</dbReference>
<dbReference type="Proteomes" id="UP000652013">
    <property type="component" value="Unassembled WGS sequence"/>
</dbReference>
<dbReference type="GO" id="GO:0016020">
    <property type="term" value="C:membrane"/>
    <property type="evidence" value="ECO:0007669"/>
    <property type="project" value="UniProtKB-SubCell"/>
</dbReference>
<feature type="transmembrane region" description="Helical" evidence="13">
    <location>
        <begin position="12"/>
        <end position="33"/>
    </location>
</feature>
<dbReference type="Gene3D" id="2.40.30.10">
    <property type="entry name" value="Translation factors"/>
    <property type="match status" value="1"/>
</dbReference>
<accession>A0A8J3YCW8</accession>
<dbReference type="InterPro" id="IPR039261">
    <property type="entry name" value="FNR_nucleotide-bd"/>
</dbReference>
<evidence type="ECO:0000256" key="2">
    <source>
        <dbReference type="ARBA" id="ARBA00004141"/>
    </source>
</evidence>
<keyword evidence="3" id="KW-0285">Flavoprotein</keyword>
<keyword evidence="4 13" id="KW-0812">Transmembrane</keyword>
<comment type="cofactor">
    <cofactor evidence="1">
        <name>FAD</name>
        <dbReference type="ChEBI" id="CHEBI:57692"/>
    </cofactor>
</comment>
<keyword evidence="6" id="KW-0479">Metal-binding</keyword>
<feature type="domain" description="FAD-binding FR-type" evidence="14">
    <location>
        <begin position="210"/>
        <end position="310"/>
    </location>
</feature>
<evidence type="ECO:0000259" key="14">
    <source>
        <dbReference type="PROSITE" id="PS51384"/>
    </source>
</evidence>
<dbReference type="PANTHER" id="PTHR47354">
    <property type="entry name" value="NADH OXIDOREDUCTASE HCR"/>
    <property type="match status" value="1"/>
</dbReference>
<feature type="transmembrane region" description="Helical" evidence="13">
    <location>
        <begin position="77"/>
        <end position="101"/>
    </location>
</feature>
<evidence type="ECO:0000256" key="9">
    <source>
        <dbReference type="ARBA" id="ARBA00023002"/>
    </source>
</evidence>
<keyword evidence="10" id="KW-0408">Iron</keyword>
<dbReference type="Gene3D" id="3.40.50.80">
    <property type="entry name" value="Nucleotide-binding domain of ferredoxin-NADP reductase (FNR) module"/>
    <property type="match status" value="1"/>
</dbReference>
<keyword evidence="9" id="KW-0560">Oxidoreductase</keyword>
<comment type="caution">
    <text evidence="15">The sequence shown here is derived from an EMBL/GenBank/DDBJ whole genome shotgun (WGS) entry which is preliminary data.</text>
</comment>
<keyword evidence="7" id="KW-0274">FAD</keyword>
<organism evidence="15 16">
    <name type="scientific">Spirilliplanes yamanashiensis</name>
    <dbReference type="NCBI Taxonomy" id="42233"/>
    <lineage>
        <taxon>Bacteria</taxon>
        <taxon>Bacillati</taxon>
        <taxon>Actinomycetota</taxon>
        <taxon>Actinomycetes</taxon>
        <taxon>Micromonosporales</taxon>
        <taxon>Micromonosporaceae</taxon>
        <taxon>Spirilliplanes</taxon>
    </lineage>
</organism>
<dbReference type="PRINTS" id="PR00410">
    <property type="entry name" value="PHEHYDRXLASE"/>
</dbReference>
<evidence type="ECO:0000256" key="7">
    <source>
        <dbReference type="ARBA" id="ARBA00022827"/>
    </source>
</evidence>
<evidence type="ECO:0000256" key="6">
    <source>
        <dbReference type="ARBA" id="ARBA00022723"/>
    </source>
</evidence>
<dbReference type="GO" id="GO:0051537">
    <property type="term" value="F:2 iron, 2 sulfur cluster binding"/>
    <property type="evidence" value="ECO:0007669"/>
    <property type="project" value="UniProtKB-KW"/>
</dbReference>
<evidence type="ECO:0000256" key="8">
    <source>
        <dbReference type="ARBA" id="ARBA00022989"/>
    </source>
</evidence>
<dbReference type="InterPro" id="IPR017927">
    <property type="entry name" value="FAD-bd_FR_type"/>
</dbReference>
<evidence type="ECO:0000256" key="12">
    <source>
        <dbReference type="ARBA" id="ARBA00023136"/>
    </source>
</evidence>
<dbReference type="SUPFAM" id="SSF52343">
    <property type="entry name" value="Ferredoxin reductase-like, C-terminal NADP-linked domain"/>
    <property type="match status" value="1"/>
</dbReference>
<evidence type="ECO:0000256" key="11">
    <source>
        <dbReference type="ARBA" id="ARBA00023014"/>
    </source>
</evidence>
<gene>
    <name evidence="15" type="ORF">Sya03_49090</name>
</gene>
<dbReference type="InterPro" id="IPR050415">
    <property type="entry name" value="MRET"/>
</dbReference>
<evidence type="ECO:0000256" key="3">
    <source>
        <dbReference type="ARBA" id="ARBA00022630"/>
    </source>
</evidence>
<feature type="transmembrane region" description="Helical" evidence="13">
    <location>
        <begin position="151"/>
        <end position="172"/>
    </location>
</feature>
<dbReference type="Pfam" id="PF00175">
    <property type="entry name" value="NAD_binding_1"/>
    <property type="match status" value="1"/>
</dbReference>
<dbReference type="RefSeq" id="WP_203940766.1">
    <property type="nucleotide sequence ID" value="NZ_BAAAGJ010000005.1"/>
</dbReference>
<protein>
    <submittedName>
        <fullName evidence="15">Oxidoreductase</fullName>
    </submittedName>
</protein>
<evidence type="ECO:0000313" key="16">
    <source>
        <dbReference type="Proteomes" id="UP000652013"/>
    </source>
</evidence>
<dbReference type="InterPro" id="IPR001433">
    <property type="entry name" value="OxRdtase_FAD/NAD-bd"/>
</dbReference>
<name>A0A8J3YCW8_9ACTN</name>
<feature type="transmembrane region" description="Helical" evidence="13">
    <location>
        <begin position="45"/>
        <end position="65"/>
    </location>
</feature>
<dbReference type="PROSITE" id="PS51384">
    <property type="entry name" value="FAD_FR"/>
    <property type="match status" value="1"/>
</dbReference>